<proteinExistence type="predicted"/>
<dbReference type="Proteomes" id="UP001143910">
    <property type="component" value="Unassembled WGS sequence"/>
</dbReference>
<protein>
    <submittedName>
        <fullName evidence="1">Uncharacterized protein</fullName>
    </submittedName>
</protein>
<keyword evidence="2" id="KW-1185">Reference proteome</keyword>
<reference evidence="1" key="1">
    <citation type="submission" date="2022-08" db="EMBL/GenBank/DDBJ databases">
        <title>Genome Sequence of Lecanicillium fungicola.</title>
        <authorList>
            <person name="Buettner E."/>
        </authorList>
    </citation>
    <scope>NUCLEOTIDE SEQUENCE</scope>
    <source>
        <strain evidence="1">Babe33</strain>
    </source>
</reference>
<dbReference type="EMBL" id="JANJQO010000003">
    <property type="protein sequence ID" value="KAJ2984263.1"/>
    <property type="molecule type" value="Genomic_DNA"/>
</dbReference>
<sequence>MVQSQSIDLEEVQGSVEEVTLSKCQRAADTVNGPVLVEDTALCFNALGGLPGVYIKWFLSSIGLDGLNNLLAAYSDKSVDAVCTFGYSKGRGQAPILFQGRCSGKIVPARGSTRFGWDPIFEYNGKTFAEMTTEEKNQISHRAKALKELQEWFEKHGDDV</sequence>
<evidence type="ECO:0000313" key="2">
    <source>
        <dbReference type="Proteomes" id="UP001143910"/>
    </source>
</evidence>
<name>A0ACC1NZR4_9HYPO</name>
<gene>
    <name evidence="1" type="ORF">NQ176_g95</name>
</gene>
<accession>A0ACC1NZR4</accession>
<comment type="caution">
    <text evidence="1">The sequence shown here is derived from an EMBL/GenBank/DDBJ whole genome shotgun (WGS) entry which is preliminary data.</text>
</comment>
<evidence type="ECO:0000313" key="1">
    <source>
        <dbReference type="EMBL" id="KAJ2984263.1"/>
    </source>
</evidence>
<organism evidence="1 2">
    <name type="scientific">Zarea fungicola</name>
    <dbReference type="NCBI Taxonomy" id="93591"/>
    <lineage>
        <taxon>Eukaryota</taxon>
        <taxon>Fungi</taxon>
        <taxon>Dikarya</taxon>
        <taxon>Ascomycota</taxon>
        <taxon>Pezizomycotina</taxon>
        <taxon>Sordariomycetes</taxon>
        <taxon>Hypocreomycetidae</taxon>
        <taxon>Hypocreales</taxon>
        <taxon>Cordycipitaceae</taxon>
        <taxon>Zarea</taxon>
    </lineage>
</organism>